<dbReference type="AlphaFoldDB" id="A0A4U5N0D0"/>
<reference evidence="1 2" key="1">
    <citation type="journal article" date="2015" name="Genome Biol.">
        <title>Comparative genomics of Steinernema reveals deeply conserved gene regulatory networks.</title>
        <authorList>
            <person name="Dillman A.R."/>
            <person name="Macchietto M."/>
            <person name="Porter C.F."/>
            <person name="Rogers A."/>
            <person name="Williams B."/>
            <person name="Antoshechkin I."/>
            <person name="Lee M.M."/>
            <person name="Goodwin Z."/>
            <person name="Lu X."/>
            <person name="Lewis E.E."/>
            <person name="Goodrich-Blair H."/>
            <person name="Stock S.P."/>
            <person name="Adams B.J."/>
            <person name="Sternberg P.W."/>
            <person name="Mortazavi A."/>
        </authorList>
    </citation>
    <scope>NUCLEOTIDE SEQUENCE [LARGE SCALE GENOMIC DNA]</scope>
    <source>
        <strain evidence="1 2">ALL</strain>
    </source>
</reference>
<accession>A0A4U5N0D0</accession>
<evidence type="ECO:0000313" key="2">
    <source>
        <dbReference type="Proteomes" id="UP000298663"/>
    </source>
</evidence>
<organism evidence="1 2">
    <name type="scientific">Steinernema carpocapsae</name>
    <name type="common">Entomopathogenic nematode</name>
    <dbReference type="NCBI Taxonomy" id="34508"/>
    <lineage>
        <taxon>Eukaryota</taxon>
        <taxon>Metazoa</taxon>
        <taxon>Ecdysozoa</taxon>
        <taxon>Nematoda</taxon>
        <taxon>Chromadorea</taxon>
        <taxon>Rhabditida</taxon>
        <taxon>Tylenchina</taxon>
        <taxon>Panagrolaimomorpha</taxon>
        <taxon>Strongyloidoidea</taxon>
        <taxon>Steinernematidae</taxon>
        <taxon>Steinernema</taxon>
    </lineage>
</organism>
<dbReference type="EMBL" id="AZBU02000005">
    <property type="protein sequence ID" value="TKR75809.1"/>
    <property type="molecule type" value="Genomic_DNA"/>
</dbReference>
<sequence>MSALPVTFEETRAFEGVQAERTGAHGTKFALIGPTPGLLTNFFAVFDNNSSATANSALRRVGGKAKIGIFEADLKSGIVRYVDAIKFVPFGRVVTVCQACQNRDLRISRFRFGTQCAYFVEMAM</sequence>
<name>A0A4U5N0D0_STECR</name>
<gene>
    <name evidence="1" type="ORF">L596_017050</name>
</gene>
<evidence type="ECO:0000313" key="1">
    <source>
        <dbReference type="EMBL" id="TKR75809.1"/>
    </source>
</evidence>
<dbReference type="Proteomes" id="UP000298663">
    <property type="component" value="Unassembled WGS sequence"/>
</dbReference>
<keyword evidence="2" id="KW-1185">Reference proteome</keyword>
<proteinExistence type="predicted"/>
<protein>
    <submittedName>
        <fullName evidence="1">Uncharacterized protein</fullName>
    </submittedName>
</protein>
<comment type="caution">
    <text evidence="1">The sequence shown here is derived from an EMBL/GenBank/DDBJ whole genome shotgun (WGS) entry which is preliminary data.</text>
</comment>
<reference evidence="1 2" key="2">
    <citation type="journal article" date="2019" name="G3 (Bethesda)">
        <title>Hybrid Assembly of the Genome of the Entomopathogenic Nematode Steinernema carpocapsae Identifies the X-Chromosome.</title>
        <authorList>
            <person name="Serra L."/>
            <person name="Macchietto M."/>
            <person name="Macias-Munoz A."/>
            <person name="McGill C.J."/>
            <person name="Rodriguez I.M."/>
            <person name="Rodriguez B."/>
            <person name="Murad R."/>
            <person name="Mortazavi A."/>
        </authorList>
    </citation>
    <scope>NUCLEOTIDE SEQUENCE [LARGE SCALE GENOMIC DNA]</scope>
    <source>
        <strain evidence="1 2">ALL</strain>
    </source>
</reference>